<dbReference type="Gene3D" id="2.40.50.140">
    <property type="entry name" value="Nucleic acid-binding proteins"/>
    <property type="match status" value="1"/>
</dbReference>
<dbReference type="Proteomes" id="UP000268033">
    <property type="component" value="Unassembled WGS sequence"/>
</dbReference>
<keyword evidence="12" id="KW-1185">Reference proteome</keyword>
<evidence type="ECO:0000259" key="10">
    <source>
        <dbReference type="PROSITE" id="PS50926"/>
    </source>
</evidence>
<feature type="binding site" evidence="8">
    <location>
        <position position="307"/>
    </location>
    <ligand>
        <name>S-adenosyl-L-methionine</name>
        <dbReference type="ChEBI" id="CHEBI:59789"/>
    </ligand>
</feature>
<dbReference type="FunFam" id="2.40.50.1070:FF:000003">
    <property type="entry name" value="23S rRNA (Uracil-5-)-methyltransferase RumA"/>
    <property type="match status" value="1"/>
</dbReference>
<dbReference type="NCBIfam" id="TIGR00479">
    <property type="entry name" value="rumA"/>
    <property type="match status" value="1"/>
</dbReference>
<dbReference type="PANTHER" id="PTHR11061:SF30">
    <property type="entry name" value="TRNA (URACIL(54)-C(5))-METHYLTRANSFERASE"/>
    <property type="match status" value="1"/>
</dbReference>
<keyword evidence="4 8" id="KW-0949">S-adenosyl-L-methionine</keyword>
<dbReference type="InterPro" id="IPR002792">
    <property type="entry name" value="TRAM_dom"/>
</dbReference>
<feature type="domain" description="TRAM" evidence="10">
    <location>
        <begin position="1"/>
        <end position="57"/>
    </location>
</feature>
<dbReference type="InterPro" id="IPR030390">
    <property type="entry name" value="MeTrfase_TrmA_AS"/>
</dbReference>
<dbReference type="Pfam" id="PF05958">
    <property type="entry name" value="tRNA_U5-meth_tr"/>
    <property type="match status" value="1"/>
</dbReference>
<keyword evidence="2 8" id="KW-0489">Methyltransferase</keyword>
<evidence type="ECO:0000256" key="8">
    <source>
        <dbReference type="PROSITE-ProRule" id="PRU01024"/>
    </source>
</evidence>
<evidence type="ECO:0000256" key="9">
    <source>
        <dbReference type="PROSITE-ProRule" id="PRU10015"/>
    </source>
</evidence>
<keyword evidence="3 8" id="KW-0808">Transferase</keyword>
<dbReference type="STRING" id="584787.GCA_001247655_03861"/>
<comment type="catalytic activity">
    <reaction evidence="6">
        <text>uridine(1939) in 23S rRNA + S-adenosyl-L-methionine = 5-methyluridine(1939) in 23S rRNA + S-adenosyl-L-homocysteine + H(+)</text>
        <dbReference type="Rhea" id="RHEA:42908"/>
        <dbReference type="Rhea" id="RHEA-COMP:10278"/>
        <dbReference type="Rhea" id="RHEA-COMP:10279"/>
        <dbReference type="ChEBI" id="CHEBI:15378"/>
        <dbReference type="ChEBI" id="CHEBI:57856"/>
        <dbReference type="ChEBI" id="CHEBI:59789"/>
        <dbReference type="ChEBI" id="CHEBI:65315"/>
        <dbReference type="ChEBI" id="CHEBI:74447"/>
        <dbReference type="EC" id="2.1.1.190"/>
    </reaction>
</comment>
<dbReference type="GO" id="GO:0051536">
    <property type="term" value="F:iron-sulfur cluster binding"/>
    <property type="evidence" value="ECO:0007669"/>
    <property type="project" value="UniProtKB-KW"/>
</dbReference>
<feature type="active site" evidence="9">
    <location>
        <position position="403"/>
    </location>
</feature>
<keyword evidence="5" id="KW-0408">Iron</keyword>
<dbReference type="Gene3D" id="2.40.50.1070">
    <property type="match status" value="1"/>
</dbReference>
<dbReference type="PANTHER" id="PTHR11061">
    <property type="entry name" value="RNA M5U METHYLTRANSFERASE"/>
    <property type="match status" value="1"/>
</dbReference>
<dbReference type="PROSITE" id="PS01230">
    <property type="entry name" value="TRMA_1"/>
    <property type="match status" value="1"/>
</dbReference>
<evidence type="ECO:0000256" key="5">
    <source>
        <dbReference type="ARBA" id="ARBA00023014"/>
    </source>
</evidence>
<feature type="binding site" evidence="8">
    <location>
        <position position="328"/>
    </location>
    <ligand>
        <name>S-adenosyl-L-methionine</name>
        <dbReference type="ChEBI" id="CHEBI:59789"/>
    </ligand>
</feature>
<name>A0A3N1P6W0_9GAMM</name>
<evidence type="ECO:0000313" key="12">
    <source>
        <dbReference type="Proteomes" id="UP000268033"/>
    </source>
</evidence>
<protein>
    <submittedName>
        <fullName evidence="11">23S rRNA m(5)U-1939 methyltransferase</fullName>
    </submittedName>
</protein>
<dbReference type="InterPro" id="IPR030391">
    <property type="entry name" value="MeTrfase_TrmA_CS"/>
</dbReference>
<keyword evidence="1" id="KW-0698">rRNA processing</keyword>
<feature type="active site" description="Nucleophile" evidence="8">
    <location>
        <position position="403"/>
    </location>
</feature>
<dbReference type="GO" id="GO:0070475">
    <property type="term" value="P:rRNA base methylation"/>
    <property type="evidence" value="ECO:0007669"/>
    <property type="project" value="TreeGrafter"/>
</dbReference>
<dbReference type="EMBL" id="RJUL01000008">
    <property type="protein sequence ID" value="ROQ23418.1"/>
    <property type="molecule type" value="Genomic_DNA"/>
</dbReference>
<evidence type="ECO:0000256" key="2">
    <source>
        <dbReference type="ARBA" id="ARBA00022603"/>
    </source>
</evidence>
<evidence type="ECO:0000313" key="11">
    <source>
        <dbReference type="EMBL" id="ROQ23418.1"/>
    </source>
</evidence>
<dbReference type="PROSITE" id="PS51687">
    <property type="entry name" value="SAM_MT_RNA_M5U"/>
    <property type="match status" value="1"/>
</dbReference>
<reference evidence="11 12" key="1">
    <citation type="submission" date="2018-11" db="EMBL/GenBank/DDBJ databases">
        <title>Genomic Encyclopedia of Type Strains, Phase IV (KMG-IV): sequencing the most valuable type-strain genomes for metagenomic binning, comparative biology and taxonomic classification.</title>
        <authorList>
            <person name="Goeker M."/>
        </authorList>
    </citation>
    <scope>NUCLEOTIDE SEQUENCE [LARGE SCALE GENOMIC DNA]</scope>
    <source>
        <strain evidence="11 12">DSM 21945</strain>
    </source>
</reference>
<evidence type="ECO:0000256" key="6">
    <source>
        <dbReference type="ARBA" id="ARBA00052756"/>
    </source>
</evidence>
<evidence type="ECO:0000256" key="3">
    <source>
        <dbReference type="ARBA" id="ARBA00022679"/>
    </source>
</evidence>
<organism evidence="11 12">
    <name type="scientific">Gallaecimonas pentaromativorans</name>
    <dbReference type="NCBI Taxonomy" id="584787"/>
    <lineage>
        <taxon>Bacteria</taxon>
        <taxon>Pseudomonadati</taxon>
        <taxon>Pseudomonadota</taxon>
        <taxon>Gammaproteobacteria</taxon>
        <taxon>Enterobacterales</taxon>
        <taxon>Gallaecimonadaceae</taxon>
        <taxon>Gallaecimonas</taxon>
    </lineage>
</organism>
<dbReference type="CDD" id="cd02440">
    <property type="entry name" value="AdoMet_MTases"/>
    <property type="match status" value="1"/>
</dbReference>
<dbReference type="AlphaFoldDB" id="A0A3N1P6W0"/>
<sequence length="445" mass="47777">MSKVIETLDITSLTDKGDGIASLGSRRVFVAGALPGETVTAELFGIKAGYAQGQLLEVLQPSPARREPFCRHSECGGCQLGTLDYQAQLEMKAERVGKALAARGLEADIAPCLGMSSPLGYRNKSLYNVLAQDGVSDIGFFKKHSHQLVAADDCPVQGDKVPALLAEVRRWMHDFAIQGYNEAEHSGQLRGVMVREGRATGQWMLVLVALGDNLPGLDALTDALGKACPWLTSLVLNINPERGNRILGHEERVLLGSAVIEDRLGGLNFALSGQSFFQINPEQTEKLYATALDFAALTGAEQVFDLYCGIGTISLLLAKKAKSVVGIELVEQAIIDARANAERNGISNAEFHAGKAELLLAELNQQGHNADVVLLDPPRKGCDGAVLDTLLAMAPATLVYVSCDPDSLARDLAKLCAGGYRLDKVQPVDMFPHSLHVETVVRLVR</sequence>
<dbReference type="Pfam" id="PF01938">
    <property type="entry name" value="TRAM"/>
    <property type="match status" value="1"/>
</dbReference>
<dbReference type="PROSITE" id="PS01231">
    <property type="entry name" value="TRMA_2"/>
    <property type="match status" value="1"/>
</dbReference>
<evidence type="ECO:0000256" key="7">
    <source>
        <dbReference type="ARBA" id="ARBA00059995"/>
    </source>
</evidence>
<comment type="function">
    <text evidence="7">Catalyzes the formation of 5-methyl-uridine at position 1939 (m5U1939) in 23S rRNA.</text>
</comment>
<keyword evidence="5" id="KW-0411">Iron-sulfur</keyword>
<dbReference type="InterPro" id="IPR010280">
    <property type="entry name" value="U5_MeTrfase_fam"/>
</dbReference>
<dbReference type="GO" id="GO:0070041">
    <property type="term" value="F:rRNA (uridine-C5-)-methyltransferase activity"/>
    <property type="evidence" value="ECO:0007669"/>
    <property type="project" value="TreeGrafter"/>
</dbReference>
<dbReference type="InterPro" id="IPR029063">
    <property type="entry name" value="SAM-dependent_MTases_sf"/>
</dbReference>
<accession>A0A3N1P6W0</accession>
<comment type="caution">
    <text evidence="11">The sequence shown here is derived from an EMBL/GenBank/DDBJ whole genome shotgun (WGS) entry which is preliminary data.</text>
</comment>
<dbReference type="Gene3D" id="3.40.50.150">
    <property type="entry name" value="Vaccinia Virus protein VP39"/>
    <property type="match status" value="1"/>
</dbReference>
<feature type="binding site" evidence="8">
    <location>
        <position position="376"/>
    </location>
    <ligand>
        <name>S-adenosyl-L-methionine</name>
        <dbReference type="ChEBI" id="CHEBI:59789"/>
    </ligand>
</feature>
<evidence type="ECO:0000256" key="1">
    <source>
        <dbReference type="ARBA" id="ARBA00022552"/>
    </source>
</evidence>
<dbReference type="FunFam" id="3.40.50.150:FF:000009">
    <property type="entry name" value="23S rRNA (Uracil(1939)-C(5))-methyltransferase RlmD"/>
    <property type="match status" value="1"/>
</dbReference>
<dbReference type="RefSeq" id="WP_123422205.1">
    <property type="nucleotide sequence ID" value="NZ_RJUL01000008.1"/>
</dbReference>
<keyword evidence="5" id="KW-0479">Metal-binding</keyword>
<dbReference type="SUPFAM" id="SSF50249">
    <property type="entry name" value="Nucleic acid-binding proteins"/>
    <property type="match status" value="1"/>
</dbReference>
<dbReference type="SUPFAM" id="SSF53335">
    <property type="entry name" value="S-adenosyl-L-methionine-dependent methyltransferases"/>
    <property type="match status" value="1"/>
</dbReference>
<proteinExistence type="inferred from homology"/>
<dbReference type="InterPro" id="IPR012340">
    <property type="entry name" value="NA-bd_OB-fold"/>
</dbReference>
<evidence type="ECO:0000256" key="4">
    <source>
        <dbReference type="ARBA" id="ARBA00022691"/>
    </source>
</evidence>
<gene>
    <name evidence="11" type="ORF">EDC28_108156</name>
</gene>
<feature type="binding site" evidence="8">
    <location>
        <position position="278"/>
    </location>
    <ligand>
        <name>S-adenosyl-L-methionine</name>
        <dbReference type="ChEBI" id="CHEBI:59789"/>
    </ligand>
</feature>
<comment type="similarity">
    <text evidence="8">Belongs to the class I-like SAM-binding methyltransferase superfamily. RNA M5U methyltransferase family.</text>
</comment>
<dbReference type="PROSITE" id="PS50926">
    <property type="entry name" value="TRAM"/>
    <property type="match status" value="1"/>
</dbReference>